<feature type="transmembrane region" description="Helical" evidence="7">
    <location>
        <begin position="116"/>
        <end position="132"/>
    </location>
</feature>
<dbReference type="InterPro" id="IPR036259">
    <property type="entry name" value="MFS_trans_sf"/>
</dbReference>
<feature type="transmembrane region" description="Helical" evidence="7">
    <location>
        <begin position="243"/>
        <end position="260"/>
    </location>
</feature>
<dbReference type="GO" id="GO:0022857">
    <property type="term" value="F:transmembrane transporter activity"/>
    <property type="evidence" value="ECO:0007669"/>
    <property type="project" value="InterPro"/>
</dbReference>
<dbReference type="CDD" id="cd17502">
    <property type="entry name" value="MFS_Azr1_MDR_like"/>
    <property type="match status" value="1"/>
</dbReference>
<organism evidence="9 10">
    <name type="scientific">Metschnikowia aff. pulcherrima</name>
    <dbReference type="NCBI Taxonomy" id="2163413"/>
    <lineage>
        <taxon>Eukaryota</taxon>
        <taxon>Fungi</taxon>
        <taxon>Dikarya</taxon>
        <taxon>Ascomycota</taxon>
        <taxon>Saccharomycotina</taxon>
        <taxon>Pichiomycetes</taxon>
        <taxon>Metschnikowiaceae</taxon>
        <taxon>Metschnikowia</taxon>
    </lineage>
</organism>
<dbReference type="STRING" id="2163413.A0A4P6XPT9"/>
<dbReference type="Proteomes" id="UP000292447">
    <property type="component" value="Chromosome IV"/>
</dbReference>
<feature type="transmembrane region" description="Helical" evidence="7">
    <location>
        <begin position="40"/>
        <end position="73"/>
    </location>
</feature>
<name>A0A4P6XPT9_9ASCO</name>
<evidence type="ECO:0000313" key="10">
    <source>
        <dbReference type="Proteomes" id="UP000292447"/>
    </source>
</evidence>
<dbReference type="AlphaFoldDB" id="A0A4P6XPT9"/>
<evidence type="ECO:0000256" key="6">
    <source>
        <dbReference type="SAM" id="MobiDB-lite"/>
    </source>
</evidence>
<comment type="subcellular location">
    <subcellularLocation>
        <location evidence="1">Membrane</location>
        <topology evidence="1">Multi-pass membrane protein</topology>
    </subcellularLocation>
</comment>
<feature type="transmembrane region" description="Helical" evidence="7">
    <location>
        <begin position="85"/>
        <end position="110"/>
    </location>
</feature>
<dbReference type="GO" id="GO:0005886">
    <property type="term" value="C:plasma membrane"/>
    <property type="evidence" value="ECO:0007669"/>
    <property type="project" value="TreeGrafter"/>
</dbReference>
<keyword evidence="3 7" id="KW-0812">Transmembrane</keyword>
<dbReference type="Pfam" id="PF07690">
    <property type="entry name" value="MFS_1"/>
    <property type="match status" value="1"/>
</dbReference>
<evidence type="ECO:0000256" key="7">
    <source>
        <dbReference type="SAM" id="Phobius"/>
    </source>
</evidence>
<feature type="domain" description="Major facilitator superfamily (MFS) profile" evidence="8">
    <location>
        <begin position="50"/>
        <end position="546"/>
    </location>
</feature>
<accession>A0A4P6XPT9</accession>
<feature type="transmembrane region" description="Helical" evidence="7">
    <location>
        <begin position="347"/>
        <end position="367"/>
    </location>
</feature>
<dbReference type="PANTHER" id="PTHR23501">
    <property type="entry name" value="MAJOR FACILITATOR SUPERFAMILY"/>
    <property type="match status" value="1"/>
</dbReference>
<evidence type="ECO:0000256" key="4">
    <source>
        <dbReference type="ARBA" id="ARBA00022989"/>
    </source>
</evidence>
<keyword evidence="10" id="KW-1185">Reference proteome</keyword>
<gene>
    <name evidence="9" type="primary">MPUL0D00780</name>
    <name evidence="9" type="ORF">METSCH_D00780</name>
</gene>
<keyword evidence="4 7" id="KW-1133">Transmembrane helix</keyword>
<dbReference type="PRINTS" id="PR01036">
    <property type="entry name" value="TCRTETB"/>
</dbReference>
<feature type="compositionally biased region" description="Polar residues" evidence="6">
    <location>
        <begin position="561"/>
        <end position="571"/>
    </location>
</feature>
<evidence type="ECO:0000313" key="9">
    <source>
        <dbReference type="EMBL" id="QBM89019.1"/>
    </source>
</evidence>
<dbReference type="PROSITE" id="PS50850">
    <property type="entry name" value="MFS"/>
    <property type="match status" value="1"/>
</dbReference>
<feature type="region of interest" description="Disordered" evidence="6">
    <location>
        <begin position="551"/>
        <end position="571"/>
    </location>
</feature>
<sequence>MLANHSSSSEFEGNAIEPAQDESKKFFEADAGDGTRREDFYLTGVTLGLCVLSLFLCMFLFALDQLIVATLLSTVGNKFNAVNQIGWLTSGFLISMTVLVLVWGKIAIIFGRKTSMVAAVVLFEAGSLMCALSNSMNVLIGGRVLAGVGGGGIQTLVFIVITEVFPIQKRPMGIAIIGCTFAVASVVGPLIGGAFTSNVSWRWCFYINLPIGAVALAVFVFVFNPPKTKTKTTDKLTLIDYPGVLLVASGLVLVLLALTFGADGLHSWDSAAVICCFVLGGLLTIAFGVWNFFFSKHPLIPADVAMTIPTLAAAIEMFGTFGYFIASVLYLSIYFQVIHDASAWQSGVHLLPLIIAVVIFSIASGIFVKKTTIVKPVAIFGVIIGFIGCGLITLLEVDSSSSQKIGLLICIGVGVGSQMQSAIMAGQITAPKTPGGVILATTLINFLRSFGGALSGALADAVFGASFNNSIGTALKSQPQDVITELSKYNLKTITASSAILQEMSPETRNFVKLQIMKAIRNVFYMNFGFAAFSVFGVIFLTNKRLPQATNQVRDEPTTGAAETNLQVENSSTIEEVSSAFLKQDSQINPTEEAKA</sequence>
<dbReference type="Gene3D" id="1.20.1720.10">
    <property type="entry name" value="Multidrug resistance protein D"/>
    <property type="match status" value="1"/>
</dbReference>
<keyword evidence="5 7" id="KW-0472">Membrane</keyword>
<feature type="transmembrane region" description="Helical" evidence="7">
    <location>
        <begin position="203"/>
        <end position="223"/>
    </location>
</feature>
<dbReference type="PANTHER" id="PTHR23501:SF198">
    <property type="entry name" value="AZOLE RESISTANCE PROTEIN 1-RELATED"/>
    <property type="match status" value="1"/>
</dbReference>
<evidence type="ECO:0000256" key="2">
    <source>
        <dbReference type="ARBA" id="ARBA00008335"/>
    </source>
</evidence>
<evidence type="ECO:0000256" key="3">
    <source>
        <dbReference type="ARBA" id="ARBA00022692"/>
    </source>
</evidence>
<evidence type="ECO:0000256" key="1">
    <source>
        <dbReference type="ARBA" id="ARBA00004141"/>
    </source>
</evidence>
<evidence type="ECO:0000259" key="8">
    <source>
        <dbReference type="PROSITE" id="PS50850"/>
    </source>
</evidence>
<comment type="similarity">
    <text evidence="2">Belongs to the major facilitator superfamily.</text>
</comment>
<feature type="transmembrane region" description="Helical" evidence="7">
    <location>
        <begin position="523"/>
        <end position="542"/>
    </location>
</feature>
<dbReference type="SUPFAM" id="SSF103473">
    <property type="entry name" value="MFS general substrate transporter"/>
    <property type="match status" value="1"/>
</dbReference>
<protein>
    <submittedName>
        <fullName evidence="9">Drug resistance transporter, EmrB/QacA subfamily</fullName>
    </submittedName>
</protein>
<feature type="transmembrane region" description="Helical" evidence="7">
    <location>
        <begin position="171"/>
        <end position="191"/>
    </location>
</feature>
<feature type="transmembrane region" description="Helical" evidence="7">
    <location>
        <begin position="313"/>
        <end position="335"/>
    </location>
</feature>
<evidence type="ECO:0000256" key="5">
    <source>
        <dbReference type="ARBA" id="ARBA00023136"/>
    </source>
</evidence>
<dbReference type="InterPro" id="IPR011701">
    <property type="entry name" value="MFS"/>
</dbReference>
<dbReference type="InterPro" id="IPR020846">
    <property type="entry name" value="MFS_dom"/>
</dbReference>
<dbReference type="EMBL" id="CP034459">
    <property type="protein sequence ID" value="QBM89019.1"/>
    <property type="molecule type" value="Genomic_DNA"/>
</dbReference>
<feature type="transmembrane region" description="Helical" evidence="7">
    <location>
        <begin position="144"/>
        <end position="165"/>
    </location>
</feature>
<proteinExistence type="inferred from homology"/>
<reference evidence="10" key="1">
    <citation type="submission" date="2019-03" db="EMBL/GenBank/DDBJ databases">
        <title>Snf2 controls pulcherriminic acid biosynthesis and connects pigmentation and antifungal activity of the yeast Metschnikowia pulcherrima.</title>
        <authorList>
            <person name="Gore-Lloyd D."/>
            <person name="Sumann I."/>
            <person name="Brachmann A.O."/>
            <person name="Schneeberger K."/>
            <person name="Ortiz-Merino R.A."/>
            <person name="Moreno-Beltran M."/>
            <person name="Schlaefli M."/>
            <person name="Kirner P."/>
            <person name="Santos Kron A."/>
            <person name="Wolfe K.H."/>
            <person name="Piel J."/>
            <person name="Ahrens C.H."/>
            <person name="Henk D."/>
            <person name="Freimoser F.M."/>
        </authorList>
    </citation>
    <scope>NUCLEOTIDE SEQUENCE [LARGE SCALE GENOMIC DNA]</scope>
    <source>
        <strain evidence="10">APC 1.2</strain>
    </source>
</reference>
<feature type="transmembrane region" description="Helical" evidence="7">
    <location>
        <begin position="272"/>
        <end position="293"/>
    </location>
</feature>
<feature type="transmembrane region" description="Helical" evidence="7">
    <location>
        <begin position="373"/>
        <end position="395"/>
    </location>
</feature>